<dbReference type="PhylomeDB" id="A7TBF7"/>
<feature type="non-terminal residue" evidence="9">
    <location>
        <position position="1"/>
    </location>
</feature>
<dbReference type="Gene3D" id="2.10.25.10">
    <property type="entry name" value="Laminin"/>
    <property type="match status" value="2"/>
</dbReference>
<dbReference type="PROSITE" id="PS50026">
    <property type="entry name" value="EGF_3"/>
    <property type="match status" value="2"/>
</dbReference>
<dbReference type="PANTHER" id="PTHR12916:SF10">
    <property type="entry name" value="NEUROGENIC LOCUS NOTCH HOMOLOG PROTEIN 2 PRECURSOR"/>
    <property type="match status" value="1"/>
</dbReference>
<proteinExistence type="inferred from homology"/>
<organism evidence="9 10">
    <name type="scientific">Nematostella vectensis</name>
    <name type="common">Starlet sea anemone</name>
    <dbReference type="NCBI Taxonomy" id="45351"/>
    <lineage>
        <taxon>Eukaryota</taxon>
        <taxon>Metazoa</taxon>
        <taxon>Cnidaria</taxon>
        <taxon>Anthozoa</taxon>
        <taxon>Hexacorallia</taxon>
        <taxon>Actiniaria</taxon>
        <taxon>Edwardsiidae</taxon>
        <taxon>Nematostella</taxon>
    </lineage>
</organism>
<comment type="similarity">
    <text evidence="1">Belongs to the EGF domain peptide family.</text>
</comment>
<dbReference type="InterPro" id="IPR018097">
    <property type="entry name" value="EGF_Ca-bd_CS"/>
</dbReference>
<accession>A7TBF7</accession>
<keyword evidence="6" id="KW-0325">Glycoprotein</keyword>
<dbReference type="Pfam" id="PF00008">
    <property type="entry name" value="EGF"/>
    <property type="match status" value="1"/>
</dbReference>
<reference evidence="9 10" key="1">
    <citation type="journal article" date="2007" name="Science">
        <title>Sea anemone genome reveals ancestral eumetazoan gene repertoire and genomic organization.</title>
        <authorList>
            <person name="Putnam N.H."/>
            <person name="Srivastava M."/>
            <person name="Hellsten U."/>
            <person name="Dirks B."/>
            <person name="Chapman J."/>
            <person name="Salamov A."/>
            <person name="Terry A."/>
            <person name="Shapiro H."/>
            <person name="Lindquist E."/>
            <person name="Kapitonov V.V."/>
            <person name="Jurka J."/>
            <person name="Genikhovich G."/>
            <person name="Grigoriev I.V."/>
            <person name="Lucas S.M."/>
            <person name="Steele R.E."/>
            <person name="Finnerty J.R."/>
            <person name="Technau U."/>
            <person name="Martindale M.Q."/>
            <person name="Rokhsar D.S."/>
        </authorList>
    </citation>
    <scope>NUCLEOTIDE SEQUENCE [LARGE SCALE GENOMIC DNA]</scope>
    <source>
        <strain evidence="10">CH2 X CH6</strain>
    </source>
</reference>
<evidence type="ECO:0000256" key="4">
    <source>
        <dbReference type="ARBA" id="ARBA00022737"/>
    </source>
</evidence>
<evidence type="ECO:0000313" key="9">
    <source>
        <dbReference type="EMBL" id="EDO26651.1"/>
    </source>
</evidence>
<dbReference type="HOGENOM" id="CLU_004826_11_3_1"/>
<dbReference type="FunFam" id="2.10.25.10:FF:000125">
    <property type="entry name" value="Neurogenic locus notch protein-like"/>
    <property type="match status" value="1"/>
</dbReference>
<comment type="caution">
    <text evidence="7">Lacks conserved residue(s) required for the propagation of feature annotation.</text>
</comment>
<evidence type="ECO:0000256" key="1">
    <source>
        <dbReference type="ARBA" id="ARBA00006373"/>
    </source>
</evidence>
<dbReference type="SMART" id="SM00179">
    <property type="entry name" value="EGF_CA"/>
    <property type="match status" value="2"/>
</dbReference>
<keyword evidence="4" id="KW-0677">Repeat</keyword>
<feature type="domain" description="EGF-like" evidence="8">
    <location>
        <begin position="1"/>
        <end position="36"/>
    </location>
</feature>
<feature type="domain" description="EGF-like" evidence="8">
    <location>
        <begin position="38"/>
        <end position="75"/>
    </location>
</feature>
<gene>
    <name evidence="9" type="ORF">NEMVEDRAFT_v1g47417</name>
</gene>
<evidence type="ECO:0000256" key="7">
    <source>
        <dbReference type="PROSITE-ProRule" id="PRU00076"/>
    </source>
</evidence>
<dbReference type="PROSITE" id="PS01187">
    <property type="entry name" value="EGF_CA"/>
    <property type="match status" value="1"/>
</dbReference>
<keyword evidence="3" id="KW-0732">Signal</keyword>
<keyword evidence="5 7" id="KW-1015">Disulfide bond</keyword>
<dbReference type="CDD" id="cd00054">
    <property type="entry name" value="EGF_CA"/>
    <property type="match status" value="2"/>
</dbReference>
<evidence type="ECO:0000259" key="8">
    <source>
        <dbReference type="PROSITE" id="PS50026"/>
    </source>
</evidence>
<evidence type="ECO:0000313" key="10">
    <source>
        <dbReference type="Proteomes" id="UP000001593"/>
    </source>
</evidence>
<dbReference type="AlphaFoldDB" id="A7TBF7"/>
<dbReference type="SUPFAM" id="SSF57196">
    <property type="entry name" value="EGF/Laminin"/>
    <property type="match status" value="2"/>
</dbReference>
<evidence type="ECO:0000256" key="5">
    <source>
        <dbReference type="ARBA" id="ARBA00023157"/>
    </source>
</evidence>
<dbReference type="EMBL" id="DS475177">
    <property type="protein sequence ID" value="EDO26651.1"/>
    <property type="molecule type" value="Genomic_DNA"/>
</dbReference>
<dbReference type="InterPro" id="IPR001881">
    <property type="entry name" value="EGF-like_Ca-bd_dom"/>
</dbReference>
<feature type="disulfide bond" evidence="7">
    <location>
        <begin position="65"/>
        <end position="74"/>
    </location>
</feature>
<dbReference type="Proteomes" id="UP000001593">
    <property type="component" value="Unassembled WGS sequence"/>
</dbReference>
<dbReference type="InterPro" id="IPR000742">
    <property type="entry name" value="EGF"/>
</dbReference>
<dbReference type="InParanoid" id="A7TBF7"/>
<dbReference type="FunFam" id="2.10.25.10:FF:000012">
    <property type="entry name" value="Delta-like protein"/>
    <property type="match status" value="1"/>
</dbReference>
<dbReference type="PROSITE" id="PS00022">
    <property type="entry name" value="EGF_1"/>
    <property type="match status" value="2"/>
</dbReference>
<evidence type="ECO:0000256" key="2">
    <source>
        <dbReference type="ARBA" id="ARBA00022536"/>
    </source>
</evidence>
<feature type="disulfide bond" evidence="7">
    <location>
        <begin position="26"/>
        <end position="35"/>
    </location>
</feature>
<keyword evidence="10" id="KW-1185">Reference proteome</keyword>
<sequence>VDLCALSPCKNGATCFRQNNDYTCKCPITYTGRNCTTDKDECNEAMPCRNGGSCYNSIGFFNCTCTNQYVGKLCE</sequence>
<evidence type="ECO:0000256" key="3">
    <source>
        <dbReference type="ARBA" id="ARBA00022729"/>
    </source>
</evidence>
<dbReference type="InterPro" id="IPR000152">
    <property type="entry name" value="EGF-type_Asp/Asn_hydroxyl_site"/>
</dbReference>
<dbReference type="GO" id="GO:0005509">
    <property type="term" value="F:calcium ion binding"/>
    <property type="evidence" value="ECO:0007669"/>
    <property type="project" value="InterPro"/>
</dbReference>
<dbReference type="PROSITE" id="PS00010">
    <property type="entry name" value="ASX_HYDROXYL"/>
    <property type="match status" value="1"/>
</dbReference>
<evidence type="ECO:0000256" key="6">
    <source>
        <dbReference type="ARBA" id="ARBA00023180"/>
    </source>
</evidence>
<dbReference type="PANTHER" id="PTHR12916">
    <property type="entry name" value="CYTOCHROME C OXIDASE POLYPEPTIDE VIC-2"/>
    <property type="match status" value="1"/>
</dbReference>
<dbReference type="SMART" id="SM00181">
    <property type="entry name" value="EGF"/>
    <property type="match status" value="2"/>
</dbReference>
<feature type="non-terminal residue" evidence="9">
    <location>
        <position position="75"/>
    </location>
</feature>
<name>A7TBF7_NEMVE</name>
<dbReference type="STRING" id="45351.A7TBF7"/>
<protein>
    <recommendedName>
        <fullName evidence="8">EGF-like domain-containing protein</fullName>
    </recommendedName>
</protein>
<keyword evidence="2 7" id="KW-0245">EGF-like domain</keyword>